<protein>
    <submittedName>
        <fullName evidence="9">Aconitate hydratase</fullName>
        <ecNumber evidence="9">4.2.1.3</ecNumber>
    </submittedName>
</protein>
<dbReference type="Pfam" id="PF00694">
    <property type="entry name" value="Aconitase_C"/>
    <property type="match status" value="1"/>
</dbReference>
<evidence type="ECO:0000256" key="1">
    <source>
        <dbReference type="ARBA" id="ARBA00001966"/>
    </source>
</evidence>
<dbReference type="Gene3D" id="3.30.499.10">
    <property type="entry name" value="Aconitase, domain 3"/>
    <property type="match status" value="2"/>
</dbReference>
<dbReference type="GO" id="GO:0046872">
    <property type="term" value="F:metal ion binding"/>
    <property type="evidence" value="ECO:0007669"/>
    <property type="project" value="UniProtKB-KW"/>
</dbReference>
<evidence type="ECO:0000256" key="5">
    <source>
        <dbReference type="ARBA" id="ARBA00023004"/>
    </source>
</evidence>
<keyword evidence="9" id="KW-0456">Lyase</keyword>
<evidence type="ECO:0000256" key="3">
    <source>
        <dbReference type="ARBA" id="ARBA00011245"/>
    </source>
</evidence>
<dbReference type="SUPFAM" id="SSF52016">
    <property type="entry name" value="LeuD/IlvD-like"/>
    <property type="match status" value="1"/>
</dbReference>
<comment type="cofactor">
    <cofactor evidence="1">
        <name>[4Fe-4S] cluster</name>
        <dbReference type="ChEBI" id="CHEBI:49883"/>
    </cofactor>
</comment>
<dbReference type="EC" id="4.2.1.3" evidence="9"/>
<dbReference type="InterPro" id="IPR015931">
    <property type="entry name" value="Acnase/IPM_dHydase_lsu_aba_1/3"/>
</dbReference>
<dbReference type="InterPro" id="IPR000573">
    <property type="entry name" value="AconitaseA/IPMdHydase_ssu_swvl"/>
</dbReference>
<dbReference type="InterPro" id="IPR015928">
    <property type="entry name" value="Aconitase/3IPM_dehydase_swvl"/>
</dbReference>
<evidence type="ECO:0000256" key="6">
    <source>
        <dbReference type="ARBA" id="ARBA00023014"/>
    </source>
</evidence>
<evidence type="ECO:0000259" key="8">
    <source>
        <dbReference type="Pfam" id="PF00694"/>
    </source>
</evidence>
<dbReference type="SUPFAM" id="SSF53732">
    <property type="entry name" value="Aconitase iron-sulfur domain"/>
    <property type="match status" value="1"/>
</dbReference>
<accession>A0AAW9IGH8</accession>
<feature type="non-terminal residue" evidence="9">
    <location>
        <position position="370"/>
    </location>
</feature>
<evidence type="ECO:0000256" key="4">
    <source>
        <dbReference type="ARBA" id="ARBA00022723"/>
    </source>
</evidence>
<dbReference type="PANTHER" id="PTHR43160:SF3">
    <property type="entry name" value="ACONITATE HYDRATASE, MITOCHONDRIAL"/>
    <property type="match status" value="1"/>
</dbReference>
<dbReference type="InterPro" id="IPR036008">
    <property type="entry name" value="Aconitase_4Fe-4S_dom"/>
</dbReference>
<evidence type="ECO:0000313" key="10">
    <source>
        <dbReference type="Proteomes" id="UP001291306"/>
    </source>
</evidence>
<keyword evidence="6" id="KW-0411">Iron-sulfur</keyword>
<dbReference type="PANTHER" id="PTHR43160">
    <property type="entry name" value="ACONITATE HYDRATASE B"/>
    <property type="match status" value="1"/>
</dbReference>
<evidence type="ECO:0000259" key="7">
    <source>
        <dbReference type="Pfam" id="PF00330"/>
    </source>
</evidence>
<reference evidence="9" key="1">
    <citation type="submission" date="2019-11" db="EMBL/GenBank/DDBJ databases">
        <title>Characterization of Clostridium perfringens isolates from swine manure treated agricultural soils.</title>
        <authorList>
            <person name="Wushke S.T."/>
        </authorList>
    </citation>
    <scope>NUCLEOTIDE SEQUENCE</scope>
    <source>
        <strain evidence="9">X26</strain>
    </source>
</reference>
<dbReference type="InterPro" id="IPR050926">
    <property type="entry name" value="Aconitase/IPM_isomerase"/>
</dbReference>
<organism evidence="9 10">
    <name type="scientific">Clostridium perfringens</name>
    <dbReference type="NCBI Taxonomy" id="1502"/>
    <lineage>
        <taxon>Bacteria</taxon>
        <taxon>Bacillati</taxon>
        <taxon>Bacillota</taxon>
        <taxon>Clostridia</taxon>
        <taxon>Eubacteriales</taxon>
        <taxon>Clostridiaceae</taxon>
        <taxon>Clostridium</taxon>
    </lineage>
</organism>
<evidence type="ECO:0000313" key="9">
    <source>
        <dbReference type="EMBL" id="MDZ5000209.1"/>
    </source>
</evidence>
<dbReference type="InterPro" id="IPR001030">
    <property type="entry name" value="Acoase/IPM_deHydtase_lsu_aba"/>
</dbReference>
<comment type="subunit">
    <text evidence="3">Monomer.</text>
</comment>
<comment type="caution">
    <text evidence="9">The sequence shown here is derived from an EMBL/GenBank/DDBJ whole genome shotgun (WGS) entry which is preliminary data.</text>
</comment>
<dbReference type="GO" id="GO:0003994">
    <property type="term" value="F:aconitate hydratase activity"/>
    <property type="evidence" value="ECO:0007669"/>
    <property type="project" value="UniProtKB-EC"/>
</dbReference>
<sequence>ATTSIFPSDEKTLEYFKAQGREKDWVEFKADEDALYDEEITIDLNNLKPLAAKPHSPDNVEEVESIGKIKIDQVAIGSCTNSSYEDLMKVAKILNGRKVHKDVSLVITPGSRQVMEMIARNGALGDIISAGARILENSCGPCIGMGQAPGTDGVSLRTFNRNFYGRSGTLSAKVYLVSPETAAVSAINGVLTDPRELDIDITVKMPKEFLIDDSMIIEPAENGDDVEVVRGPNIKTFPVNKELGENVKGKVIIKVQDNITTDHIMPSNSKLLPFRSNIPYLAEYCFNTLDEGFPKRAKENNGGIIVAGNNYGQGSSREHAALAPLYLGVKAVIAKSFARIHKANLVNNGIIPMEFEAEVDYNKANLLDEL</sequence>
<dbReference type="InterPro" id="IPR018136">
    <property type="entry name" value="Aconitase_4Fe-4S_BS"/>
</dbReference>
<feature type="domain" description="Aconitase A/isopropylmalate dehydratase small subunit swivel" evidence="8">
    <location>
        <begin position="297"/>
        <end position="357"/>
    </location>
</feature>
<dbReference type="AlphaFoldDB" id="A0AAW9IGH8"/>
<comment type="similarity">
    <text evidence="2">Belongs to the aconitase/IPM isomerase family.</text>
</comment>
<dbReference type="EMBL" id="WNVC01000120">
    <property type="protein sequence ID" value="MDZ5000209.1"/>
    <property type="molecule type" value="Genomic_DNA"/>
</dbReference>
<dbReference type="PROSITE" id="PS00450">
    <property type="entry name" value="ACONITASE_1"/>
    <property type="match status" value="1"/>
</dbReference>
<dbReference type="RefSeq" id="WP_322458522.1">
    <property type="nucleotide sequence ID" value="NZ_WNVC01000120.1"/>
</dbReference>
<proteinExistence type="inferred from homology"/>
<name>A0AAW9IGH8_CLOPF</name>
<dbReference type="GO" id="GO:0006099">
    <property type="term" value="P:tricarboxylic acid cycle"/>
    <property type="evidence" value="ECO:0007669"/>
    <property type="project" value="TreeGrafter"/>
</dbReference>
<keyword evidence="4" id="KW-0479">Metal-binding</keyword>
<dbReference type="Proteomes" id="UP001291306">
    <property type="component" value="Unassembled WGS sequence"/>
</dbReference>
<dbReference type="GO" id="GO:0005829">
    <property type="term" value="C:cytosol"/>
    <property type="evidence" value="ECO:0007669"/>
    <property type="project" value="TreeGrafter"/>
</dbReference>
<keyword evidence="5" id="KW-0408">Iron</keyword>
<gene>
    <name evidence="9" type="ORF">GNF79_14205</name>
</gene>
<dbReference type="Gene3D" id="3.20.19.10">
    <property type="entry name" value="Aconitase, domain 4"/>
    <property type="match status" value="1"/>
</dbReference>
<evidence type="ECO:0000256" key="2">
    <source>
        <dbReference type="ARBA" id="ARBA00007185"/>
    </source>
</evidence>
<feature type="domain" description="Aconitase/3-isopropylmalate dehydratase large subunit alpha/beta/alpha" evidence="7">
    <location>
        <begin position="64"/>
        <end position="189"/>
    </location>
</feature>
<dbReference type="GO" id="GO:0051539">
    <property type="term" value="F:4 iron, 4 sulfur cluster binding"/>
    <property type="evidence" value="ECO:0007669"/>
    <property type="project" value="TreeGrafter"/>
</dbReference>
<dbReference type="Pfam" id="PF00330">
    <property type="entry name" value="Aconitase"/>
    <property type="match status" value="1"/>
</dbReference>
<feature type="non-terminal residue" evidence="9">
    <location>
        <position position="1"/>
    </location>
</feature>
<dbReference type="PROSITE" id="PS01244">
    <property type="entry name" value="ACONITASE_2"/>
    <property type="match status" value="1"/>
</dbReference>